<dbReference type="InterPro" id="IPR001245">
    <property type="entry name" value="Ser-Thr/Tyr_kinase_cat_dom"/>
</dbReference>
<accession>A0A8H6U006</accession>
<evidence type="ECO:0000256" key="5">
    <source>
        <dbReference type="SAM" id="MobiDB-lite"/>
    </source>
</evidence>
<feature type="region of interest" description="Disordered" evidence="5">
    <location>
        <begin position="448"/>
        <end position="475"/>
    </location>
</feature>
<dbReference type="InterPro" id="IPR051681">
    <property type="entry name" value="Ser/Thr_Kinases-Pseudokinases"/>
</dbReference>
<evidence type="ECO:0000256" key="3">
    <source>
        <dbReference type="ARBA" id="ARBA00022777"/>
    </source>
</evidence>
<dbReference type="GO" id="GO:0005524">
    <property type="term" value="F:ATP binding"/>
    <property type="evidence" value="ECO:0007669"/>
    <property type="project" value="UniProtKB-KW"/>
</dbReference>
<feature type="compositionally biased region" description="Pro residues" evidence="5">
    <location>
        <begin position="464"/>
        <end position="474"/>
    </location>
</feature>
<dbReference type="InterPro" id="IPR008266">
    <property type="entry name" value="Tyr_kinase_AS"/>
</dbReference>
<dbReference type="Gene3D" id="3.30.1490.40">
    <property type="match status" value="1"/>
</dbReference>
<dbReference type="InterPro" id="IPR003169">
    <property type="entry name" value="GYF"/>
</dbReference>
<dbReference type="Proteomes" id="UP000620124">
    <property type="component" value="Unassembled WGS sequence"/>
</dbReference>
<evidence type="ECO:0000259" key="7">
    <source>
        <dbReference type="PROSITE" id="PS50829"/>
    </source>
</evidence>
<reference evidence="8" key="1">
    <citation type="submission" date="2020-05" db="EMBL/GenBank/DDBJ databases">
        <title>Mycena genomes resolve the evolution of fungal bioluminescence.</title>
        <authorList>
            <person name="Tsai I.J."/>
        </authorList>
    </citation>
    <scope>NUCLEOTIDE SEQUENCE</scope>
    <source>
        <strain evidence="8">CCC161011</strain>
    </source>
</reference>
<dbReference type="PROSITE" id="PS50011">
    <property type="entry name" value="PROTEIN_KINASE_DOM"/>
    <property type="match status" value="1"/>
</dbReference>
<dbReference type="AlphaFoldDB" id="A0A8H6U006"/>
<comment type="caution">
    <text evidence="8">The sequence shown here is derived from an EMBL/GenBank/DDBJ whole genome shotgun (WGS) entry which is preliminary data.</text>
</comment>
<dbReference type="PROSITE" id="PS50829">
    <property type="entry name" value="GYF"/>
    <property type="match status" value="1"/>
</dbReference>
<dbReference type="SUPFAM" id="SSF56112">
    <property type="entry name" value="Protein kinase-like (PK-like)"/>
    <property type="match status" value="1"/>
</dbReference>
<dbReference type="Pfam" id="PF07714">
    <property type="entry name" value="PK_Tyr_Ser-Thr"/>
    <property type="match status" value="1"/>
</dbReference>
<sequence length="547" mass="61456">MSMASPRILIYQSLFSLIQDVSLATGNRILSTMGAYHENMSADHSIWAIVKSHDSRKTLLKLATELGIYGDVKLRKALREDEERMAQALVTIVNSESDREAVLRLDGDAAQHFLDAVQNTLDQGFFPERKHNPKARRLILKLSEACDRLPSSLFITGVTGRAEHATFGGGFGDIYQATYDGKAVALKHIRTFHRDAEQRRIRLQFCREALVWQHLQHRFILPLAGIDRETFPSSLCMVSPWMKHGTVIKYLKDHGRENVDKLLSEIAQGLQYLHSQNIVHGDLRGANILITDDWSPCLADFGLTSLSDATTATHTSHRAGSIRWMAPELIDPDRFGVKFARTPSTDIYAFGCVCLELYAGRPPFANLSETATLLRVINGDRPARPSSEPEMSEALWQHVNQFWAQDAATRPTTEAVVRHMGLNYVSWLATQFPTTSAGVSTVEFPTTSTDISTVEPEESSLPGTSPPTLTPSPNPRWYYQDPKNSIHGPWKESLMQAWYRDGLLPPDLPVRREEDTEYMLLKDLRLQSVDPTYPFRVPPPPAQPSLQ</sequence>
<keyword evidence="4" id="KW-0067">ATP-binding</keyword>
<keyword evidence="9" id="KW-1185">Reference proteome</keyword>
<feature type="domain" description="Protein kinase" evidence="6">
    <location>
        <begin position="160"/>
        <end position="422"/>
    </location>
</feature>
<keyword evidence="1" id="KW-0808">Transferase</keyword>
<protein>
    <submittedName>
        <fullName evidence="8">Kinase-like protein</fullName>
    </submittedName>
</protein>
<dbReference type="InterPro" id="IPR000719">
    <property type="entry name" value="Prot_kinase_dom"/>
</dbReference>
<dbReference type="PROSITE" id="PS00109">
    <property type="entry name" value="PROTEIN_KINASE_TYR"/>
    <property type="match status" value="1"/>
</dbReference>
<dbReference type="GO" id="GO:0004674">
    <property type="term" value="F:protein serine/threonine kinase activity"/>
    <property type="evidence" value="ECO:0007669"/>
    <property type="project" value="TreeGrafter"/>
</dbReference>
<proteinExistence type="predicted"/>
<dbReference type="OrthoDB" id="4062651at2759"/>
<dbReference type="PANTHER" id="PTHR44329:SF288">
    <property type="entry name" value="MITOGEN-ACTIVATED PROTEIN KINASE KINASE KINASE 20"/>
    <property type="match status" value="1"/>
</dbReference>
<dbReference type="EMBL" id="JACAZI010000039">
    <property type="protein sequence ID" value="KAF7326880.1"/>
    <property type="molecule type" value="Genomic_DNA"/>
</dbReference>
<evidence type="ECO:0000256" key="2">
    <source>
        <dbReference type="ARBA" id="ARBA00022741"/>
    </source>
</evidence>
<organism evidence="8 9">
    <name type="scientific">Mycena venus</name>
    <dbReference type="NCBI Taxonomy" id="2733690"/>
    <lineage>
        <taxon>Eukaryota</taxon>
        <taxon>Fungi</taxon>
        <taxon>Dikarya</taxon>
        <taxon>Basidiomycota</taxon>
        <taxon>Agaricomycotina</taxon>
        <taxon>Agaricomycetes</taxon>
        <taxon>Agaricomycetidae</taxon>
        <taxon>Agaricales</taxon>
        <taxon>Marasmiineae</taxon>
        <taxon>Mycenaceae</taxon>
        <taxon>Mycena</taxon>
    </lineage>
</organism>
<keyword evidence="2" id="KW-0547">Nucleotide-binding</keyword>
<dbReference type="SMART" id="SM00444">
    <property type="entry name" value="GYF"/>
    <property type="match status" value="1"/>
</dbReference>
<name>A0A8H6U006_9AGAR</name>
<dbReference type="Gene3D" id="1.10.510.10">
    <property type="entry name" value="Transferase(Phosphotransferase) domain 1"/>
    <property type="match status" value="1"/>
</dbReference>
<dbReference type="InterPro" id="IPR011009">
    <property type="entry name" value="Kinase-like_dom_sf"/>
</dbReference>
<evidence type="ECO:0000256" key="1">
    <source>
        <dbReference type="ARBA" id="ARBA00022679"/>
    </source>
</evidence>
<keyword evidence="3 8" id="KW-0418">Kinase</keyword>
<feature type="domain" description="GYF" evidence="7">
    <location>
        <begin position="474"/>
        <end position="530"/>
    </location>
</feature>
<evidence type="ECO:0000313" key="9">
    <source>
        <dbReference type="Proteomes" id="UP000620124"/>
    </source>
</evidence>
<dbReference type="InterPro" id="IPR035445">
    <property type="entry name" value="GYF-like_dom_sf"/>
</dbReference>
<dbReference type="Pfam" id="PF02213">
    <property type="entry name" value="GYF"/>
    <property type="match status" value="1"/>
</dbReference>
<dbReference type="SUPFAM" id="SSF55277">
    <property type="entry name" value="GYF domain"/>
    <property type="match status" value="1"/>
</dbReference>
<evidence type="ECO:0000313" key="8">
    <source>
        <dbReference type="EMBL" id="KAF7326880.1"/>
    </source>
</evidence>
<evidence type="ECO:0000259" key="6">
    <source>
        <dbReference type="PROSITE" id="PS50011"/>
    </source>
</evidence>
<evidence type="ECO:0000256" key="4">
    <source>
        <dbReference type="ARBA" id="ARBA00022840"/>
    </source>
</evidence>
<gene>
    <name evidence="8" type="ORF">MVEN_02581900</name>
</gene>
<dbReference type="PANTHER" id="PTHR44329">
    <property type="entry name" value="SERINE/THREONINE-PROTEIN KINASE TNNI3K-RELATED"/>
    <property type="match status" value="1"/>
</dbReference>